<proteinExistence type="inferred from homology"/>
<evidence type="ECO:0000256" key="3">
    <source>
        <dbReference type="ARBA" id="ARBA00022989"/>
    </source>
</evidence>
<dbReference type="PANTHER" id="PTHR32089:SF119">
    <property type="entry name" value="METHYL-ACCEPTING CHEMOTAXIS PROTEIN CTPL"/>
    <property type="match status" value="1"/>
</dbReference>
<evidence type="ECO:0000256" key="7">
    <source>
        <dbReference type="PROSITE-ProRule" id="PRU00284"/>
    </source>
</evidence>
<keyword evidence="5 7" id="KW-0807">Transducer</keyword>
<keyword evidence="3 8" id="KW-1133">Transmembrane helix</keyword>
<feature type="transmembrane region" description="Helical" evidence="8">
    <location>
        <begin position="13"/>
        <end position="34"/>
    </location>
</feature>
<dbReference type="CDD" id="cd06225">
    <property type="entry name" value="HAMP"/>
    <property type="match status" value="1"/>
</dbReference>
<dbReference type="SMART" id="SM00304">
    <property type="entry name" value="HAMP"/>
    <property type="match status" value="1"/>
</dbReference>
<organism evidence="11 12">
    <name type="scientific">Salinimonas profundi</name>
    <dbReference type="NCBI Taxonomy" id="2729140"/>
    <lineage>
        <taxon>Bacteria</taxon>
        <taxon>Pseudomonadati</taxon>
        <taxon>Pseudomonadota</taxon>
        <taxon>Gammaproteobacteria</taxon>
        <taxon>Alteromonadales</taxon>
        <taxon>Alteromonadaceae</taxon>
        <taxon>Alteromonas/Salinimonas group</taxon>
        <taxon>Salinimonas</taxon>
    </lineage>
</organism>
<reference evidence="11 12" key="1">
    <citation type="submission" date="2020-04" db="EMBL/GenBank/DDBJ databases">
        <title>Salinimonas sp. HHU 13199.</title>
        <authorList>
            <person name="Cui X."/>
            <person name="Zhang D."/>
        </authorList>
    </citation>
    <scope>NUCLEOTIDE SEQUENCE [LARGE SCALE GENOMIC DNA]</scope>
    <source>
        <strain evidence="11 12">HHU 13199</strain>
    </source>
</reference>
<accession>A0ABR8LQN8</accession>
<evidence type="ECO:0000256" key="2">
    <source>
        <dbReference type="ARBA" id="ARBA00022692"/>
    </source>
</evidence>
<keyword evidence="12" id="KW-1185">Reference proteome</keyword>
<feature type="domain" description="Methyl-accepting transducer" evidence="9">
    <location>
        <begin position="267"/>
        <end position="503"/>
    </location>
</feature>
<evidence type="ECO:0000313" key="11">
    <source>
        <dbReference type="EMBL" id="MBD3586399.1"/>
    </source>
</evidence>
<dbReference type="CDD" id="cd11386">
    <property type="entry name" value="MCP_signal"/>
    <property type="match status" value="1"/>
</dbReference>
<comment type="subcellular location">
    <subcellularLocation>
        <location evidence="1">Membrane</location>
        <topology evidence="1">Multi-pass membrane protein</topology>
    </subcellularLocation>
</comment>
<evidence type="ECO:0000256" key="1">
    <source>
        <dbReference type="ARBA" id="ARBA00004141"/>
    </source>
</evidence>
<dbReference type="RefSeq" id="WP_191025295.1">
    <property type="nucleotide sequence ID" value="NZ_JABBXD010000006.1"/>
</dbReference>
<dbReference type="SUPFAM" id="SSF58104">
    <property type="entry name" value="Methyl-accepting chemotaxis protein (MCP) signaling domain"/>
    <property type="match status" value="1"/>
</dbReference>
<evidence type="ECO:0000256" key="8">
    <source>
        <dbReference type="SAM" id="Phobius"/>
    </source>
</evidence>
<feature type="domain" description="HAMP" evidence="10">
    <location>
        <begin position="208"/>
        <end position="262"/>
    </location>
</feature>
<dbReference type="Pfam" id="PF00672">
    <property type="entry name" value="HAMP"/>
    <property type="match status" value="1"/>
</dbReference>
<dbReference type="PROSITE" id="PS50885">
    <property type="entry name" value="HAMP"/>
    <property type="match status" value="1"/>
</dbReference>
<comment type="caution">
    <text evidence="11">The sequence shown here is derived from an EMBL/GenBank/DDBJ whole genome shotgun (WGS) entry which is preliminary data.</text>
</comment>
<name>A0ABR8LQN8_9ALTE</name>
<dbReference type="Pfam" id="PF00015">
    <property type="entry name" value="MCPsignal"/>
    <property type="match status" value="1"/>
</dbReference>
<dbReference type="PANTHER" id="PTHR32089">
    <property type="entry name" value="METHYL-ACCEPTING CHEMOTAXIS PROTEIN MCPB"/>
    <property type="match status" value="1"/>
</dbReference>
<dbReference type="PROSITE" id="PS50111">
    <property type="entry name" value="CHEMOTAXIS_TRANSDUC_2"/>
    <property type="match status" value="1"/>
</dbReference>
<protein>
    <submittedName>
        <fullName evidence="11">Methyl-accepting chemotaxis protein</fullName>
    </submittedName>
</protein>
<feature type="transmembrane region" description="Helical" evidence="8">
    <location>
        <begin position="183"/>
        <end position="207"/>
    </location>
</feature>
<dbReference type="InterPro" id="IPR003660">
    <property type="entry name" value="HAMP_dom"/>
</dbReference>
<sequence length="539" mass="58370">MKFLLNLSVAKKIFLIPIIGAASFLIFVVINSYISNQNAQQLAVAKNVDFPALQLSSSALVSMEKVRDTLAGAVTTGDTEALSQAQDSAQNTKQSLAQIENIDPDLSAEVNDILAEFDAYYAQASSITRSMLEGTADFSTLSDQLEQMNQRYDAVTTHLNSFKQRRDEAFDTAFKDYAEAQQFLLILGIIMGLVTTIILFATAWPIVSEIRGNLNRVVHSLRNIAEENGDLTVRIESNSKDEVGELVTYFNRFMERLQNLVKDIVDTTLPLSSLAQNLNALTSDTNRTIENQQESATEAKSAVEQMNQSVYLVATNAAEASTAANEAADAAKEGKRVVGNTVNSIQSLADNVAETAEVIQKLESDSNQVGVVLDVIKGIAEQTNLLALNAAIEAARAGEQGRGFAVVADEVRTLASRTQQSTEEIQNTIERLQGAAQSAVNVMNKGNEKARESVDTANLAGQSLDSITQTIDQISQMNAQIADSTESQQATSRNIVGSVDAIFQRTEETSQNSHQLASASTQLADLATKLESIARQFRV</sequence>
<dbReference type="EMBL" id="JABBXD010000006">
    <property type="protein sequence ID" value="MBD3586399.1"/>
    <property type="molecule type" value="Genomic_DNA"/>
</dbReference>
<evidence type="ECO:0000256" key="5">
    <source>
        <dbReference type="ARBA" id="ARBA00023224"/>
    </source>
</evidence>
<keyword evidence="4 8" id="KW-0472">Membrane</keyword>
<evidence type="ECO:0000256" key="4">
    <source>
        <dbReference type="ARBA" id="ARBA00023136"/>
    </source>
</evidence>
<dbReference type="Proteomes" id="UP000624419">
    <property type="component" value="Unassembled WGS sequence"/>
</dbReference>
<dbReference type="SMART" id="SM00283">
    <property type="entry name" value="MA"/>
    <property type="match status" value="1"/>
</dbReference>
<keyword evidence="2 8" id="KW-0812">Transmembrane</keyword>
<evidence type="ECO:0000256" key="6">
    <source>
        <dbReference type="ARBA" id="ARBA00029447"/>
    </source>
</evidence>
<gene>
    <name evidence="11" type="ORF">HHX48_11675</name>
</gene>
<dbReference type="InterPro" id="IPR004089">
    <property type="entry name" value="MCPsignal_dom"/>
</dbReference>
<evidence type="ECO:0000313" key="12">
    <source>
        <dbReference type="Proteomes" id="UP000624419"/>
    </source>
</evidence>
<evidence type="ECO:0000259" key="9">
    <source>
        <dbReference type="PROSITE" id="PS50111"/>
    </source>
</evidence>
<dbReference type="Gene3D" id="1.10.287.950">
    <property type="entry name" value="Methyl-accepting chemotaxis protein"/>
    <property type="match status" value="1"/>
</dbReference>
<evidence type="ECO:0000259" key="10">
    <source>
        <dbReference type="PROSITE" id="PS50885"/>
    </source>
</evidence>
<comment type="similarity">
    <text evidence="6">Belongs to the methyl-accepting chemotaxis (MCP) protein family.</text>
</comment>